<comment type="caution">
    <text evidence="1">The sequence shown here is derived from an EMBL/GenBank/DDBJ whole genome shotgun (WGS) entry which is preliminary data.</text>
</comment>
<dbReference type="EMBL" id="JAVDYG010000001">
    <property type="protein sequence ID" value="MDR7364296.1"/>
    <property type="molecule type" value="Genomic_DNA"/>
</dbReference>
<reference evidence="1 2" key="1">
    <citation type="submission" date="2023-07" db="EMBL/GenBank/DDBJ databases">
        <title>Sequencing the genomes of 1000 actinobacteria strains.</title>
        <authorList>
            <person name="Klenk H.-P."/>
        </authorList>
    </citation>
    <scope>NUCLEOTIDE SEQUENCE [LARGE SCALE GENOMIC DNA]</scope>
    <source>
        <strain evidence="1 2">DSM 19426</strain>
    </source>
</reference>
<name>A0ABU2C0V4_9ACTN</name>
<accession>A0ABU2C0V4</accession>
<gene>
    <name evidence="1" type="ORF">J2S63_003849</name>
</gene>
<dbReference type="RefSeq" id="WP_310305804.1">
    <property type="nucleotide sequence ID" value="NZ_BAAAPS010000005.1"/>
</dbReference>
<sequence length="147" mass="16518">MSTSVQRRAVMREIVRAAQETGDVVAPWTAVDDVETHFADDEEVLLEVHREWVRVLVARLHRGEIVAERTAVDVRDLYDEVAASHPTLRRILDTHDTHPVLWEPTAQEHALLARIAGLAPAGTLPERASTIGRTLVSQRIPRQRVTV</sequence>
<organism evidence="1 2">
    <name type="scientific">Nocardioides marmoribigeumensis</name>
    <dbReference type="NCBI Taxonomy" id="433649"/>
    <lineage>
        <taxon>Bacteria</taxon>
        <taxon>Bacillati</taxon>
        <taxon>Actinomycetota</taxon>
        <taxon>Actinomycetes</taxon>
        <taxon>Propionibacteriales</taxon>
        <taxon>Nocardioidaceae</taxon>
        <taxon>Nocardioides</taxon>
    </lineage>
</organism>
<protein>
    <submittedName>
        <fullName evidence="1">Uncharacterized protein</fullName>
    </submittedName>
</protein>
<evidence type="ECO:0000313" key="1">
    <source>
        <dbReference type="EMBL" id="MDR7364296.1"/>
    </source>
</evidence>
<proteinExistence type="predicted"/>
<keyword evidence="2" id="KW-1185">Reference proteome</keyword>
<dbReference type="Proteomes" id="UP001183648">
    <property type="component" value="Unassembled WGS sequence"/>
</dbReference>
<evidence type="ECO:0000313" key="2">
    <source>
        <dbReference type="Proteomes" id="UP001183648"/>
    </source>
</evidence>